<feature type="compositionally biased region" description="Basic and acidic residues" evidence="1">
    <location>
        <begin position="155"/>
        <end position="174"/>
    </location>
</feature>
<dbReference type="STRING" id="1341695.BBOMB_1517"/>
<dbReference type="RefSeq" id="WP_044087790.1">
    <property type="nucleotide sequence ID" value="NZ_ATLK01000002.1"/>
</dbReference>
<protein>
    <recommendedName>
        <fullName evidence="5">Cell surface elastin binding protein EbpS</fullName>
    </recommendedName>
</protein>
<feature type="compositionally biased region" description="Polar residues" evidence="1">
    <location>
        <begin position="7"/>
        <end position="18"/>
    </location>
</feature>
<reference evidence="3 4" key="1">
    <citation type="journal article" date="2014" name="Appl. Environ. Microbiol.">
        <title>Genomic encyclopedia of type strains of the genus Bifidobacterium.</title>
        <authorList>
            <person name="Milani C."/>
            <person name="Lugli G.A."/>
            <person name="Duranti S."/>
            <person name="Turroni F."/>
            <person name="Bottacini F."/>
            <person name="Mangifesta M."/>
            <person name="Sanchez B."/>
            <person name="Viappiani A."/>
            <person name="Mancabelli L."/>
            <person name="Taminiau B."/>
            <person name="Delcenserie V."/>
            <person name="Barrangou R."/>
            <person name="Margolles A."/>
            <person name="van Sinderen D."/>
            <person name="Ventura M."/>
        </authorList>
    </citation>
    <scope>NUCLEOTIDE SEQUENCE [LARGE SCALE GENOMIC DNA]</scope>
    <source>
        <strain evidence="3 4">DSM 19703</strain>
    </source>
</reference>
<dbReference type="InterPro" id="IPR046314">
    <property type="entry name" value="DUF6466"/>
</dbReference>
<evidence type="ECO:0000256" key="2">
    <source>
        <dbReference type="SAM" id="Phobius"/>
    </source>
</evidence>
<feature type="compositionally biased region" description="Basic and acidic residues" evidence="1">
    <location>
        <begin position="193"/>
        <end position="202"/>
    </location>
</feature>
<evidence type="ECO:0000313" key="4">
    <source>
        <dbReference type="Proteomes" id="UP000028730"/>
    </source>
</evidence>
<dbReference type="Pfam" id="PF20070">
    <property type="entry name" value="DUF6466"/>
    <property type="match status" value="1"/>
</dbReference>
<comment type="caution">
    <text evidence="3">The sequence shown here is derived from an EMBL/GenBank/DDBJ whole genome shotgun (WGS) entry which is preliminary data.</text>
</comment>
<keyword evidence="2" id="KW-0812">Transmembrane</keyword>
<gene>
    <name evidence="3" type="ORF">BBOMB_1517</name>
</gene>
<evidence type="ECO:0000313" key="3">
    <source>
        <dbReference type="EMBL" id="KFF30650.1"/>
    </source>
</evidence>
<feature type="region of interest" description="Disordered" evidence="1">
    <location>
        <begin position="1"/>
        <end position="22"/>
    </location>
</feature>
<keyword evidence="4" id="KW-1185">Reference proteome</keyword>
<dbReference type="Proteomes" id="UP000028730">
    <property type="component" value="Unassembled WGS sequence"/>
</dbReference>
<dbReference type="eggNOG" id="ENOG5032A37">
    <property type="taxonomic scope" value="Bacteria"/>
</dbReference>
<sequence length="202" mass="21994">MKVDANNAHQTPSTSPSPTGKAPRAALCVRIVLAVIAVLALLAAACACVNIAAIDTYNQATQRLELGIAEAKRPDADLNNVLNEAQQTQAQYDEARRFRPILARSLSTRIDENVDVTQHLAAATRRKLAENKRRQTNNANGGGTKQQARNGMNDESARHQGLTEEQRQEVERVLKANQGATSQNDKPNQPRPKAGDTDAKPW</sequence>
<accession>A0A086BNY6</accession>
<evidence type="ECO:0008006" key="5">
    <source>
        <dbReference type="Google" id="ProtNLM"/>
    </source>
</evidence>
<feature type="transmembrane region" description="Helical" evidence="2">
    <location>
        <begin position="31"/>
        <end position="54"/>
    </location>
</feature>
<dbReference type="EMBL" id="ATLK01000002">
    <property type="protein sequence ID" value="KFF30650.1"/>
    <property type="molecule type" value="Genomic_DNA"/>
</dbReference>
<proteinExistence type="predicted"/>
<organism evidence="3 4">
    <name type="scientific">Bifidobacterium bombi DSM 19703</name>
    <dbReference type="NCBI Taxonomy" id="1341695"/>
    <lineage>
        <taxon>Bacteria</taxon>
        <taxon>Bacillati</taxon>
        <taxon>Actinomycetota</taxon>
        <taxon>Actinomycetes</taxon>
        <taxon>Bifidobacteriales</taxon>
        <taxon>Bifidobacteriaceae</taxon>
        <taxon>Bifidobacterium</taxon>
    </lineage>
</organism>
<name>A0A086BNY6_9BIFI</name>
<keyword evidence="2" id="KW-0472">Membrane</keyword>
<keyword evidence="2" id="KW-1133">Transmembrane helix</keyword>
<feature type="region of interest" description="Disordered" evidence="1">
    <location>
        <begin position="126"/>
        <end position="202"/>
    </location>
</feature>
<feature type="compositionally biased region" description="Polar residues" evidence="1">
    <location>
        <begin position="178"/>
        <end position="187"/>
    </location>
</feature>
<evidence type="ECO:0000256" key="1">
    <source>
        <dbReference type="SAM" id="MobiDB-lite"/>
    </source>
</evidence>
<dbReference type="AlphaFoldDB" id="A0A086BNY6"/>